<dbReference type="InterPro" id="IPR003879">
    <property type="entry name" value="Butyrophylin_SPRY"/>
</dbReference>
<dbReference type="InterPro" id="IPR013320">
    <property type="entry name" value="ConA-like_dom_sf"/>
</dbReference>
<dbReference type="InterPro" id="IPR003877">
    <property type="entry name" value="SPRY_dom"/>
</dbReference>
<dbReference type="SMART" id="SM00449">
    <property type="entry name" value="SPRY"/>
    <property type="match status" value="1"/>
</dbReference>
<dbReference type="SMART" id="SM00589">
    <property type="entry name" value="PRY"/>
    <property type="match status" value="1"/>
</dbReference>
<dbReference type="AlphaFoldDB" id="R4GD95"/>
<dbReference type="CDD" id="cd16594">
    <property type="entry name" value="RING-HC_TRIM7-like_C-IV"/>
    <property type="match status" value="1"/>
</dbReference>
<protein>
    <submittedName>
        <fullName evidence="12">Uncharacterized protein</fullName>
    </submittedName>
</protein>
<evidence type="ECO:0000256" key="7">
    <source>
        <dbReference type="PROSITE-ProRule" id="PRU00024"/>
    </source>
</evidence>
<dbReference type="PROSITE" id="PS50188">
    <property type="entry name" value="B302_SPRY"/>
    <property type="match status" value="1"/>
</dbReference>
<feature type="domain" description="B30.2/SPRY" evidence="11">
    <location>
        <begin position="283"/>
        <end position="472"/>
    </location>
</feature>
<comment type="similarity">
    <text evidence="1">Belongs to the ohanin/vespryn family.</text>
</comment>
<dbReference type="InterPro" id="IPR001870">
    <property type="entry name" value="B30.2/SPRY"/>
</dbReference>
<dbReference type="SUPFAM" id="SSF57845">
    <property type="entry name" value="B-box zinc-binding domain"/>
    <property type="match status" value="1"/>
</dbReference>
<organism evidence="12 13">
    <name type="scientific">Anolis carolinensis</name>
    <name type="common">Green anole</name>
    <name type="synonym">American chameleon</name>
    <dbReference type="NCBI Taxonomy" id="28377"/>
    <lineage>
        <taxon>Eukaryota</taxon>
        <taxon>Metazoa</taxon>
        <taxon>Chordata</taxon>
        <taxon>Craniata</taxon>
        <taxon>Vertebrata</taxon>
        <taxon>Euteleostomi</taxon>
        <taxon>Lepidosauria</taxon>
        <taxon>Squamata</taxon>
        <taxon>Bifurcata</taxon>
        <taxon>Unidentata</taxon>
        <taxon>Episquamata</taxon>
        <taxon>Toxicofera</taxon>
        <taxon>Iguania</taxon>
        <taxon>Dactyloidae</taxon>
        <taxon>Anolis</taxon>
    </lineage>
</organism>
<dbReference type="FunFam" id="2.60.120.920:FF:000004">
    <property type="entry name" value="Butyrophilin subfamily 1 member A1"/>
    <property type="match status" value="1"/>
</dbReference>
<dbReference type="PROSITE" id="PS50119">
    <property type="entry name" value="ZF_BBOX"/>
    <property type="match status" value="1"/>
</dbReference>
<dbReference type="InterPro" id="IPR050143">
    <property type="entry name" value="TRIM/RBCC"/>
</dbReference>
<dbReference type="Pfam" id="PF15227">
    <property type="entry name" value="zf-C3HC4_4"/>
    <property type="match status" value="1"/>
</dbReference>
<dbReference type="InParanoid" id="R4GD95"/>
<dbReference type="PROSITE" id="PS50089">
    <property type="entry name" value="ZF_RING_2"/>
    <property type="match status" value="1"/>
</dbReference>
<dbReference type="Gene3D" id="3.30.40.10">
    <property type="entry name" value="Zinc/RING finger domain, C3HC4 (zinc finger)"/>
    <property type="match status" value="1"/>
</dbReference>
<dbReference type="HOGENOM" id="CLU_013137_0_3_1"/>
<keyword evidence="3" id="KW-0479">Metal-binding</keyword>
<dbReference type="GO" id="GO:0008270">
    <property type="term" value="F:zinc ion binding"/>
    <property type="evidence" value="ECO:0007669"/>
    <property type="project" value="UniProtKB-KW"/>
</dbReference>
<evidence type="ECO:0000256" key="3">
    <source>
        <dbReference type="ARBA" id="ARBA00022723"/>
    </source>
</evidence>
<dbReference type="Gene3D" id="3.30.160.60">
    <property type="entry name" value="Classic Zinc Finger"/>
    <property type="match status" value="1"/>
</dbReference>
<comment type="function">
    <text evidence="6">Neurotoxin that produces dose-dependent hypolocomotion and hyperalgesia in mice. May directly act on the central nervous system, as it is 6500-fold more potent when administered intracerebroventricularly than intraperitoneal.</text>
</comment>
<feature type="domain" description="B box-type" evidence="10">
    <location>
        <begin position="95"/>
        <end position="139"/>
    </location>
</feature>
<feature type="domain" description="RING-type" evidence="9">
    <location>
        <begin position="20"/>
        <end position="60"/>
    </location>
</feature>
<evidence type="ECO:0000256" key="4">
    <source>
        <dbReference type="ARBA" id="ARBA00022771"/>
    </source>
</evidence>
<keyword evidence="2" id="KW-0528">Neurotoxin</keyword>
<dbReference type="CDD" id="cd12888">
    <property type="entry name" value="SPRY_PRY_TRIM7_like"/>
    <property type="match status" value="1"/>
</dbReference>
<dbReference type="eggNOG" id="KOG2177">
    <property type="taxonomic scope" value="Eukaryota"/>
</dbReference>
<accession>R4GD95</accession>
<keyword evidence="4 7" id="KW-0863">Zinc-finger</keyword>
<reference evidence="12" key="2">
    <citation type="submission" date="2025-08" db="UniProtKB">
        <authorList>
            <consortium name="Ensembl"/>
        </authorList>
    </citation>
    <scope>IDENTIFICATION</scope>
</reference>
<evidence type="ECO:0000256" key="6">
    <source>
        <dbReference type="ARBA" id="ARBA00034460"/>
    </source>
</evidence>
<keyword evidence="5" id="KW-0862">Zinc</keyword>
<dbReference type="SMART" id="SM00184">
    <property type="entry name" value="RING"/>
    <property type="match status" value="1"/>
</dbReference>
<dbReference type="GO" id="GO:0045087">
    <property type="term" value="P:innate immune response"/>
    <property type="evidence" value="ECO:0000318"/>
    <property type="project" value="GO_Central"/>
</dbReference>
<dbReference type="InterPro" id="IPR006574">
    <property type="entry name" value="PRY"/>
</dbReference>
<dbReference type="PRINTS" id="PR01407">
    <property type="entry name" value="BUTYPHLNCDUF"/>
</dbReference>
<sequence>MAATAAAQDPIESLTEETTCSFCLDYFKDPVSLACGHNFCRACLTQFWEKPCNKETCPQCMKRVLQKQLRTNQLLANFVEITKKLRCQGTKRKGESRENCGEHQVPAKLFCVGNVPPICVACNNCQEHQEHRDDRGIPLETAAEVYKDLIHISQDALQKETEKILTYKAEAEKKAQDLFNQTEEEMGKALKEITGIRQILEEQEKHLQTQMEELNKQIAGKNDENMAIFDQKLSSLKSEMEKKCQQPSAELLQDVKSLLQKGGQEKTFKKSVAFPSELNWKIWEFCDLTSFLVAAMKPFQANVTLDPGTAGPWLILSKNHKRVSHEAKREDLPDNPKRFSNRAYVLGCEGFTTGRHFWDVFVGREPHWSVGVAKKSVRRKGNVNISSEEGIWAVGKRKDISCATNHPYSSVLSLNKKTKRVRVCLNCAANRVAFYDADTGDQIYVLSEVPFSGETVFSFFYVGRSGSLKILP</sequence>
<dbReference type="Gene3D" id="2.60.120.920">
    <property type="match status" value="1"/>
</dbReference>
<dbReference type="GeneTree" id="ENSGT01030000234669"/>
<dbReference type="InterPro" id="IPR000315">
    <property type="entry name" value="Znf_B-box"/>
</dbReference>
<evidence type="ECO:0000259" key="11">
    <source>
        <dbReference type="PROSITE" id="PS50188"/>
    </source>
</evidence>
<dbReference type="SUPFAM" id="SSF57850">
    <property type="entry name" value="RING/U-box"/>
    <property type="match status" value="1"/>
</dbReference>
<dbReference type="InterPro" id="IPR043136">
    <property type="entry name" value="B30.2/SPRY_sf"/>
</dbReference>
<dbReference type="GO" id="GO:0005737">
    <property type="term" value="C:cytoplasm"/>
    <property type="evidence" value="ECO:0000318"/>
    <property type="project" value="GO_Central"/>
</dbReference>
<dbReference type="PANTHER" id="PTHR24103">
    <property type="entry name" value="E3 UBIQUITIN-PROTEIN LIGASE TRIM"/>
    <property type="match status" value="1"/>
</dbReference>
<dbReference type="InterPro" id="IPR013083">
    <property type="entry name" value="Znf_RING/FYVE/PHD"/>
</dbReference>
<dbReference type="Bgee" id="ENSACAG00000029683">
    <property type="expression patterns" value="Expressed in liver and 7 other cell types or tissues"/>
</dbReference>
<dbReference type="InterPro" id="IPR001841">
    <property type="entry name" value="Znf_RING"/>
</dbReference>
<evidence type="ECO:0000256" key="5">
    <source>
        <dbReference type="ARBA" id="ARBA00022833"/>
    </source>
</evidence>
<evidence type="ECO:0000313" key="12">
    <source>
        <dbReference type="Ensembl" id="ENSACAP00000023343.2"/>
    </source>
</evidence>
<feature type="coiled-coil region" evidence="8">
    <location>
        <begin position="197"/>
        <end position="224"/>
    </location>
</feature>
<dbReference type="Proteomes" id="UP000001646">
    <property type="component" value="Chromosome 2"/>
</dbReference>
<dbReference type="SUPFAM" id="SSF49899">
    <property type="entry name" value="Concanavalin A-like lectins/glucanases"/>
    <property type="match status" value="1"/>
</dbReference>
<evidence type="ECO:0000256" key="8">
    <source>
        <dbReference type="SAM" id="Coils"/>
    </source>
</evidence>
<dbReference type="Pfam" id="PF00622">
    <property type="entry name" value="SPRY"/>
    <property type="match status" value="1"/>
</dbReference>
<evidence type="ECO:0000256" key="1">
    <source>
        <dbReference type="ARBA" id="ARBA00009651"/>
    </source>
</evidence>
<evidence type="ECO:0000259" key="9">
    <source>
        <dbReference type="PROSITE" id="PS50089"/>
    </source>
</evidence>
<dbReference type="GO" id="GO:0061630">
    <property type="term" value="F:ubiquitin protein ligase activity"/>
    <property type="evidence" value="ECO:0000318"/>
    <property type="project" value="GO_Central"/>
</dbReference>
<evidence type="ECO:0000313" key="13">
    <source>
        <dbReference type="Proteomes" id="UP000001646"/>
    </source>
</evidence>
<keyword evidence="8" id="KW-0175">Coiled coil</keyword>
<dbReference type="Ensembl" id="ENSACAT00000030763.2">
    <property type="protein sequence ID" value="ENSACAP00000023343.2"/>
    <property type="gene ID" value="ENSACAG00000029683.2"/>
</dbReference>
<reference evidence="12 13" key="1">
    <citation type="submission" date="2009-12" db="EMBL/GenBank/DDBJ databases">
        <title>The Genome Sequence of Anolis carolinensis (Green Anole Lizard).</title>
        <authorList>
            <consortium name="The Genome Sequencing Platform"/>
            <person name="Di Palma F."/>
            <person name="Alfoldi J."/>
            <person name="Heiman D."/>
            <person name="Young S."/>
            <person name="Grabherr M."/>
            <person name="Johnson J."/>
            <person name="Lander E.S."/>
            <person name="Lindblad-Toh K."/>
        </authorList>
    </citation>
    <scope>NUCLEOTIDE SEQUENCE [LARGE SCALE GENOMIC DNA]</scope>
    <source>
        <strain evidence="12 13">JBL SC #1</strain>
    </source>
</reference>
<keyword evidence="2" id="KW-0800">Toxin</keyword>
<evidence type="ECO:0000256" key="2">
    <source>
        <dbReference type="ARBA" id="ARBA00022699"/>
    </source>
</evidence>
<dbReference type="InterPro" id="IPR017907">
    <property type="entry name" value="Znf_RING_CS"/>
</dbReference>
<dbReference type="PROSITE" id="PS00518">
    <property type="entry name" value="ZF_RING_1"/>
    <property type="match status" value="1"/>
</dbReference>
<keyword evidence="13" id="KW-1185">Reference proteome</keyword>
<reference evidence="12" key="3">
    <citation type="submission" date="2025-09" db="UniProtKB">
        <authorList>
            <consortium name="Ensembl"/>
        </authorList>
    </citation>
    <scope>IDENTIFICATION</scope>
</reference>
<dbReference type="Pfam" id="PF13765">
    <property type="entry name" value="PRY"/>
    <property type="match status" value="1"/>
</dbReference>
<evidence type="ECO:0000259" key="10">
    <source>
        <dbReference type="PROSITE" id="PS50119"/>
    </source>
</evidence>
<proteinExistence type="inferred from homology"/>
<name>R4GD95_ANOCA</name>